<evidence type="ECO:0000313" key="3">
    <source>
        <dbReference type="EMBL" id="BDW84199.1"/>
    </source>
</evidence>
<dbReference type="InterPro" id="IPR007400">
    <property type="entry name" value="PrpF-like"/>
</dbReference>
<evidence type="ECO:0000256" key="2">
    <source>
        <dbReference type="ARBA" id="ARBA00023235"/>
    </source>
</evidence>
<dbReference type="PANTHER" id="PTHR43709:SF2">
    <property type="entry name" value="DUF453 DOMAIN PROTEIN (AFU_ORTHOLOGUE AFUA_6G00360)"/>
    <property type="match status" value="1"/>
</dbReference>
<evidence type="ECO:0000313" key="4">
    <source>
        <dbReference type="Proteomes" id="UP001337723"/>
    </source>
</evidence>
<dbReference type="PANTHER" id="PTHR43709">
    <property type="entry name" value="ACONITATE ISOMERASE-RELATED"/>
    <property type="match status" value="1"/>
</dbReference>
<dbReference type="SUPFAM" id="SSF54506">
    <property type="entry name" value="Diaminopimelate epimerase-like"/>
    <property type="match status" value="2"/>
</dbReference>
<gene>
    <name evidence="3" type="ORF">MACH21_03760</name>
</gene>
<accession>A0AA48H094</accession>
<organism evidence="3 4">
    <name type="scientific">Roseicyclus marinus</name>
    <dbReference type="NCBI Taxonomy" id="2161673"/>
    <lineage>
        <taxon>Bacteria</taxon>
        <taxon>Pseudomonadati</taxon>
        <taxon>Pseudomonadota</taxon>
        <taxon>Alphaproteobacteria</taxon>
        <taxon>Rhodobacterales</taxon>
        <taxon>Roseobacteraceae</taxon>
        <taxon>Roseicyclus</taxon>
    </lineage>
</organism>
<proteinExistence type="inferred from homology"/>
<dbReference type="EMBL" id="AP027266">
    <property type="protein sequence ID" value="BDW84199.1"/>
    <property type="molecule type" value="Genomic_DNA"/>
</dbReference>
<keyword evidence="2" id="KW-0413">Isomerase</keyword>
<reference evidence="3 4" key="1">
    <citation type="submission" date="2023-01" db="EMBL/GenBank/DDBJ databases">
        <title>Complete genome sequence of Roseicyclus marinus strain Dej080120_10.</title>
        <authorList>
            <person name="Ueki S."/>
            <person name="Maruyama F."/>
        </authorList>
    </citation>
    <scope>NUCLEOTIDE SEQUENCE [LARGE SCALE GENOMIC DNA]</scope>
    <source>
        <strain evidence="3 4">Dej080120_10</strain>
    </source>
</reference>
<protein>
    <recommendedName>
        <fullName evidence="5">2-methylaconitate cis-trans isomerase</fullName>
    </recommendedName>
</protein>
<dbReference type="Gene3D" id="3.10.310.10">
    <property type="entry name" value="Diaminopimelate Epimerase, Chain A, domain 1"/>
    <property type="match status" value="2"/>
</dbReference>
<sequence>MTGIKMTNQLRIPCVFMRGGTSKALVFHGRDLPSDIEERHRIFLSAMGSPDPGKRQLDGMGGGLSSLSKICVIDPPSRPDADVDYTFVQIPVTDGPPDYSSNCGNMSSAIGPFAVEEGLVHPPDGEAVVRIHNTNTGKIIESRFAVQDGLPMVTGDFVNPGVAGKGARIRLDFVDPAGAATGRLLPTGNPSDLIDVPGLPAPIAVSLIDATNPVVFLRAEALGLTGYETPEEIEGTPGLMDRLEAIRCAGSMAMGLTPTMDAAHARAGSPKIGMVAPPRAYRSTAGETLSATDFDIAIRMISMGQAHRAVTLTGSMCTAVAAALPGTCVADLANPPQDGILRLGHASGVMPAMARVTRTDDGWHVAHATVFRTARRLMEGHVTVPPRPRADHAGQ</sequence>
<name>A0AA48H094_9RHOB</name>
<comment type="similarity">
    <text evidence="1">Belongs to the PrpF family.</text>
</comment>
<dbReference type="AlphaFoldDB" id="A0AA48H094"/>
<keyword evidence="4" id="KW-1185">Reference proteome</keyword>
<dbReference type="Proteomes" id="UP001337723">
    <property type="component" value="Chromosome"/>
</dbReference>
<dbReference type="GO" id="GO:0016853">
    <property type="term" value="F:isomerase activity"/>
    <property type="evidence" value="ECO:0007669"/>
    <property type="project" value="UniProtKB-KW"/>
</dbReference>
<evidence type="ECO:0008006" key="5">
    <source>
        <dbReference type="Google" id="ProtNLM"/>
    </source>
</evidence>
<dbReference type="Pfam" id="PF04303">
    <property type="entry name" value="PrpF"/>
    <property type="match status" value="1"/>
</dbReference>
<dbReference type="KEGG" id="rmai:MACH21_03760"/>
<evidence type="ECO:0000256" key="1">
    <source>
        <dbReference type="ARBA" id="ARBA00007673"/>
    </source>
</evidence>